<organism evidence="2 3">
    <name type="scientific">Haladaptatus litoreus</name>
    <dbReference type="NCBI Taxonomy" id="553468"/>
    <lineage>
        <taxon>Archaea</taxon>
        <taxon>Methanobacteriati</taxon>
        <taxon>Methanobacteriota</taxon>
        <taxon>Stenosarchaea group</taxon>
        <taxon>Halobacteria</taxon>
        <taxon>Halobacteriales</taxon>
        <taxon>Haladaptataceae</taxon>
        <taxon>Haladaptatus</taxon>
    </lineage>
</organism>
<feature type="transmembrane region" description="Helical" evidence="1">
    <location>
        <begin position="212"/>
        <end position="237"/>
    </location>
</feature>
<feature type="transmembrane region" description="Helical" evidence="1">
    <location>
        <begin position="320"/>
        <end position="341"/>
    </location>
</feature>
<name>A0A1N7CMB1_9EURY</name>
<dbReference type="Proteomes" id="UP000186914">
    <property type="component" value="Unassembled WGS sequence"/>
</dbReference>
<keyword evidence="3" id="KW-1185">Reference proteome</keyword>
<dbReference type="RefSeq" id="WP_076431064.1">
    <property type="nucleotide sequence ID" value="NZ_FTNO01000003.1"/>
</dbReference>
<feature type="transmembrane region" description="Helical" evidence="1">
    <location>
        <begin position="361"/>
        <end position="381"/>
    </location>
</feature>
<feature type="transmembrane region" description="Helical" evidence="1">
    <location>
        <begin position="182"/>
        <end position="200"/>
    </location>
</feature>
<reference evidence="3" key="1">
    <citation type="submission" date="2017-01" db="EMBL/GenBank/DDBJ databases">
        <authorList>
            <person name="Varghese N."/>
            <person name="Submissions S."/>
        </authorList>
    </citation>
    <scope>NUCLEOTIDE SEQUENCE [LARGE SCALE GENOMIC DNA]</scope>
    <source>
        <strain evidence="3">CGMCC 1.7737</strain>
    </source>
</reference>
<evidence type="ECO:0000256" key="1">
    <source>
        <dbReference type="SAM" id="Phobius"/>
    </source>
</evidence>
<keyword evidence="1" id="KW-0472">Membrane</keyword>
<proteinExistence type="predicted"/>
<accession>A0A1N7CMB1</accession>
<dbReference type="OrthoDB" id="214340at2157"/>
<keyword evidence="1" id="KW-0812">Transmembrane</keyword>
<gene>
    <name evidence="2" type="ORF">SAMN05421858_3099</name>
</gene>
<dbReference type="EMBL" id="FTNO01000003">
    <property type="protein sequence ID" value="SIR64665.1"/>
    <property type="molecule type" value="Genomic_DNA"/>
</dbReference>
<protein>
    <submittedName>
        <fullName evidence="2">Uncharacterized protein</fullName>
    </submittedName>
</protein>
<sequence length="397" mass="41817">MSSKRRRPRDEAIHGCSHCGAFRLLSAFVFAVLVLAHTPVVSAHGTTATGGLAHGHGTFLALGGLGVIAATIVYKRIGRLSPTAALSGVFVGLVMTALGAILFEALSPETTYSGATMPFPRSWYLPLALSVGFLVIVASLVIGRLRWPTRPRYSFLGILAGLWIAYPYLLPGNASDSHPLGYAIVLGTPILVGYVVWKDVGTVLRSVLRDRAARWFGIGVGIVVALFFVSITGYLSFFPEEGLPHERVVVVLPAIYQLVTWPTLEVYLPHVPLFVAISPGQLIVVGLLSTLVGLNAAVIARHWRVEERAGMTQSTAGAGAIVGSCTCGCCGPLVAKVAVLSAGPSIAAPLYWVFVDTASPLSALFIVASIVLFVGSLVYSVETARQSGESTAVIPAD</sequence>
<keyword evidence="1" id="KW-1133">Transmembrane helix</keyword>
<feature type="transmembrane region" description="Helical" evidence="1">
    <location>
        <begin position="123"/>
        <end position="141"/>
    </location>
</feature>
<evidence type="ECO:0000313" key="2">
    <source>
        <dbReference type="EMBL" id="SIR64665.1"/>
    </source>
</evidence>
<evidence type="ECO:0000313" key="3">
    <source>
        <dbReference type="Proteomes" id="UP000186914"/>
    </source>
</evidence>
<feature type="transmembrane region" description="Helical" evidence="1">
    <location>
        <begin position="85"/>
        <end position="103"/>
    </location>
</feature>
<feature type="transmembrane region" description="Helical" evidence="1">
    <location>
        <begin position="53"/>
        <end position="73"/>
    </location>
</feature>
<feature type="transmembrane region" description="Helical" evidence="1">
    <location>
        <begin position="153"/>
        <end position="170"/>
    </location>
</feature>
<dbReference type="AlphaFoldDB" id="A0A1N7CMB1"/>
<feature type="transmembrane region" description="Helical" evidence="1">
    <location>
        <begin position="273"/>
        <end position="299"/>
    </location>
</feature>